<dbReference type="AlphaFoldDB" id="A0A7S0FJA3"/>
<sequence>MPGVPSSFNMGGDEEVYDAASEVASTMMPWVTISVVCLGISALLFTTRFSLAIQPEPHHNDVSDDATETETDADDKALDDIQIRVLDLSDEFDLESTT</sequence>
<gene>
    <name evidence="3" type="ORF">MPOL1434_LOCUS2326</name>
</gene>
<evidence type="ECO:0000256" key="2">
    <source>
        <dbReference type="SAM" id="Phobius"/>
    </source>
</evidence>
<keyword evidence="2" id="KW-1133">Transmembrane helix</keyword>
<accession>A0A7S0FJA3</accession>
<proteinExistence type="predicted"/>
<evidence type="ECO:0000256" key="1">
    <source>
        <dbReference type="SAM" id="MobiDB-lite"/>
    </source>
</evidence>
<name>A0A7S0FJA3_9STRA</name>
<evidence type="ECO:0000313" key="3">
    <source>
        <dbReference type="EMBL" id="CAD8363204.1"/>
    </source>
</evidence>
<keyword evidence="2" id="KW-0812">Transmembrane</keyword>
<feature type="compositionally biased region" description="Acidic residues" evidence="1">
    <location>
        <begin position="63"/>
        <end position="73"/>
    </location>
</feature>
<feature type="transmembrane region" description="Helical" evidence="2">
    <location>
        <begin position="27"/>
        <end position="45"/>
    </location>
</feature>
<protein>
    <submittedName>
        <fullName evidence="3">Uncharacterized protein</fullName>
    </submittedName>
</protein>
<keyword evidence="2" id="KW-0472">Membrane</keyword>
<dbReference type="EMBL" id="HBEJ01003988">
    <property type="protein sequence ID" value="CAD8363204.1"/>
    <property type="molecule type" value="Transcribed_RNA"/>
</dbReference>
<feature type="region of interest" description="Disordered" evidence="1">
    <location>
        <begin position="56"/>
        <end position="76"/>
    </location>
</feature>
<organism evidence="3">
    <name type="scientific">Minutocellus polymorphus</name>
    <dbReference type="NCBI Taxonomy" id="265543"/>
    <lineage>
        <taxon>Eukaryota</taxon>
        <taxon>Sar</taxon>
        <taxon>Stramenopiles</taxon>
        <taxon>Ochrophyta</taxon>
        <taxon>Bacillariophyta</taxon>
        <taxon>Mediophyceae</taxon>
        <taxon>Cymatosirophycidae</taxon>
        <taxon>Cymatosirales</taxon>
        <taxon>Cymatosiraceae</taxon>
        <taxon>Minutocellus</taxon>
    </lineage>
</organism>
<reference evidence="3" key="1">
    <citation type="submission" date="2021-01" db="EMBL/GenBank/DDBJ databases">
        <authorList>
            <person name="Corre E."/>
            <person name="Pelletier E."/>
            <person name="Niang G."/>
            <person name="Scheremetjew M."/>
            <person name="Finn R."/>
            <person name="Kale V."/>
            <person name="Holt S."/>
            <person name="Cochrane G."/>
            <person name="Meng A."/>
            <person name="Brown T."/>
            <person name="Cohen L."/>
        </authorList>
    </citation>
    <scope>NUCLEOTIDE SEQUENCE</scope>
    <source>
        <strain evidence="3">CCMP3303</strain>
    </source>
</reference>